<feature type="region of interest" description="Disordered" evidence="1">
    <location>
        <begin position="178"/>
        <end position="292"/>
    </location>
</feature>
<evidence type="ECO:0000313" key="2">
    <source>
        <dbReference type="EMBL" id="KAK3850623.1"/>
    </source>
</evidence>
<dbReference type="EMBL" id="JAWQEG010008282">
    <property type="protein sequence ID" value="KAK3850623.1"/>
    <property type="molecule type" value="Genomic_DNA"/>
</dbReference>
<protein>
    <submittedName>
        <fullName evidence="2">Uncharacterized protein</fullName>
    </submittedName>
</protein>
<feature type="region of interest" description="Disordered" evidence="1">
    <location>
        <begin position="1"/>
        <end position="39"/>
    </location>
</feature>
<sequence length="292" mass="32494">MEERRRRKGREEKEEGRRGEGGREERRRRNGRQKEEDEIVKKIGTLPLPFPLQYPSNFLLSSQPFVYLFLSSSPPPPSPAFPFTLTSFKPLFSTTPRLTLPLFINPTSFTPSPAPPPVFLSPSGGRCECCSFYRKTAIAVTCTLRQQLHPSLSSQSRYPGGAGDGSPQHLVSHWGARNIYTGGDENHPPTQSKQTLPIPLSHPVQTYPSHTPMSLSHPVQTDPSQSSMSLSHPVQIDPSHTPMSLSHPVQIDPSHTSMSLSHPVKIDPSHTPMPLSHPVQTHPIHPLRFSPR</sequence>
<gene>
    <name evidence="2" type="ORF">Pcinc_042682</name>
</gene>
<organism evidence="2 3">
    <name type="scientific">Petrolisthes cinctipes</name>
    <name type="common">Flat porcelain crab</name>
    <dbReference type="NCBI Taxonomy" id="88211"/>
    <lineage>
        <taxon>Eukaryota</taxon>
        <taxon>Metazoa</taxon>
        <taxon>Ecdysozoa</taxon>
        <taxon>Arthropoda</taxon>
        <taxon>Crustacea</taxon>
        <taxon>Multicrustacea</taxon>
        <taxon>Malacostraca</taxon>
        <taxon>Eumalacostraca</taxon>
        <taxon>Eucarida</taxon>
        <taxon>Decapoda</taxon>
        <taxon>Pleocyemata</taxon>
        <taxon>Anomura</taxon>
        <taxon>Galatheoidea</taxon>
        <taxon>Porcellanidae</taxon>
        <taxon>Petrolisthes</taxon>
    </lineage>
</organism>
<accession>A0AAE1BHF7</accession>
<proteinExistence type="predicted"/>
<evidence type="ECO:0000256" key="1">
    <source>
        <dbReference type="SAM" id="MobiDB-lite"/>
    </source>
</evidence>
<keyword evidence="3" id="KW-1185">Reference proteome</keyword>
<reference evidence="2" key="1">
    <citation type="submission" date="2023-10" db="EMBL/GenBank/DDBJ databases">
        <title>Genome assemblies of two species of porcelain crab, Petrolisthes cinctipes and Petrolisthes manimaculis (Anomura: Porcellanidae).</title>
        <authorList>
            <person name="Angst P."/>
        </authorList>
    </citation>
    <scope>NUCLEOTIDE SEQUENCE</scope>
    <source>
        <strain evidence="2">PB745_01</strain>
        <tissue evidence="2">Gill</tissue>
    </source>
</reference>
<name>A0AAE1BHF7_PETCI</name>
<feature type="compositionally biased region" description="Polar residues" evidence="1">
    <location>
        <begin position="203"/>
        <end position="232"/>
    </location>
</feature>
<dbReference type="AlphaFoldDB" id="A0AAE1BHF7"/>
<comment type="caution">
    <text evidence="2">The sequence shown here is derived from an EMBL/GenBank/DDBJ whole genome shotgun (WGS) entry which is preliminary data.</text>
</comment>
<evidence type="ECO:0000313" key="3">
    <source>
        <dbReference type="Proteomes" id="UP001286313"/>
    </source>
</evidence>
<dbReference type="Proteomes" id="UP001286313">
    <property type="component" value="Unassembled WGS sequence"/>
</dbReference>